<reference evidence="5 6" key="1">
    <citation type="submission" date="2023-07" db="EMBL/GenBank/DDBJ databases">
        <title>Genomic Encyclopedia of Type Strains, Phase IV (KMG-IV): sequencing the most valuable type-strain genomes for metagenomic binning, comparative biology and taxonomic classification.</title>
        <authorList>
            <person name="Goeker M."/>
        </authorList>
    </citation>
    <scope>NUCLEOTIDE SEQUENCE [LARGE SCALE GENOMIC DNA]</scope>
    <source>
        <strain evidence="5 6">DSM 19092</strain>
    </source>
</reference>
<dbReference type="Proteomes" id="UP001225646">
    <property type="component" value="Unassembled WGS sequence"/>
</dbReference>
<dbReference type="Pfam" id="PF00005">
    <property type="entry name" value="ABC_tran"/>
    <property type="match status" value="1"/>
</dbReference>
<keyword evidence="3 5" id="KW-0067">ATP-binding</keyword>
<evidence type="ECO:0000259" key="4">
    <source>
        <dbReference type="PROSITE" id="PS50893"/>
    </source>
</evidence>
<dbReference type="EMBL" id="JAUSTR010000041">
    <property type="protein sequence ID" value="MDQ0164055.1"/>
    <property type="molecule type" value="Genomic_DNA"/>
</dbReference>
<dbReference type="PROSITE" id="PS00211">
    <property type="entry name" value="ABC_TRANSPORTER_1"/>
    <property type="match status" value="1"/>
</dbReference>
<sequence length="239" mass="27435">MLEIKKLSKQIEGKNIIKSLDFTIKPGQIVALLGPNGAGKTTTIKLLLGLLNPTSGDIKADSISLLEDRKNYLKKIGYVPDEPFFYEELKGIEFLRFTIDLWGNLTYDQDHYNRLIQYLKMESFINDPIYTYSYGMKKKLSLLVSLIHKPNYLIMDEPFNGLDPSTTHNIKNFLYEYSSGETAVLLSTHMLDVAEKFCTHVAIIKDGNLIIFDEIKNIKSENQVTTLEEFFIYSINKEE</sequence>
<keyword evidence="1" id="KW-0813">Transport</keyword>
<keyword evidence="2" id="KW-0547">Nucleotide-binding</keyword>
<evidence type="ECO:0000256" key="1">
    <source>
        <dbReference type="ARBA" id="ARBA00022448"/>
    </source>
</evidence>
<evidence type="ECO:0000256" key="2">
    <source>
        <dbReference type="ARBA" id="ARBA00022741"/>
    </source>
</evidence>
<keyword evidence="6" id="KW-1185">Reference proteome</keyword>
<accession>A0ABT9VTV7</accession>
<dbReference type="CDD" id="cd03230">
    <property type="entry name" value="ABC_DR_subfamily_A"/>
    <property type="match status" value="1"/>
</dbReference>
<dbReference type="SMART" id="SM00382">
    <property type="entry name" value="AAA"/>
    <property type="match status" value="1"/>
</dbReference>
<evidence type="ECO:0000313" key="5">
    <source>
        <dbReference type="EMBL" id="MDQ0164055.1"/>
    </source>
</evidence>
<name>A0ABT9VTV7_9BACI</name>
<organism evidence="5 6">
    <name type="scientific">Aeribacillus alveayuensis</name>
    <dbReference type="NCBI Taxonomy" id="279215"/>
    <lineage>
        <taxon>Bacteria</taxon>
        <taxon>Bacillati</taxon>
        <taxon>Bacillota</taxon>
        <taxon>Bacilli</taxon>
        <taxon>Bacillales</taxon>
        <taxon>Bacillaceae</taxon>
        <taxon>Aeribacillus</taxon>
    </lineage>
</organism>
<dbReference type="SUPFAM" id="SSF52540">
    <property type="entry name" value="P-loop containing nucleoside triphosphate hydrolases"/>
    <property type="match status" value="1"/>
</dbReference>
<comment type="caution">
    <text evidence="5">The sequence shown here is derived from an EMBL/GenBank/DDBJ whole genome shotgun (WGS) entry which is preliminary data.</text>
</comment>
<gene>
    <name evidence="5" type="ORF">J2S06_003200</name>
</gene>
<dbReference type="InterPro" id="IPR017871">
    <property type="entry name" value="ABC_transporter-like_CS"/>
</dbReference>
<dbReference type="InterPro" id="IPR051782">
    <property type="entry name" value="ABC_Transporter_VariousFunc"/>
</dbReference>
<dbReference type="GO" id="GO:0005524">
    <property type="term" value="F:ATP binding"/>
    <property type="evidence" value="ECO:0007669"/>
    <property type="project" value="UniProtKB-KW"/>
</dbReference>
<evidence type="ECO:0000313" key="6">
    <source>
        <dbReference type="Proteomes" id="UP001225646"/>
    </source>
</evidence>
<dbReference type="InterPro" id="IPR003593">
    <property type="entry name" value="AAA+_ATPase"/>
</dbReference>
<dbReference type="PANTHER" id="PTHR42939:SF1">
    <property type="entry name" value="ABC TRANSPORTER ATP-BINDING PROTEIN ALBC-RELATED"/>
    <property type="match status" value="1"/>
</dbReference>
<dbReference type="InterPro" id="IPR003439">
    <property type="entry name" value="ABC_transporter-like_ATP-bd"/>
</dbReference>
<dbReference type="PANTHER" id="PTHR42939">
    <property type="entry name" value="ABC TRANSPORTER ATP-BINDING PROTEIN ALBC-RELATED"/>
    <property type="match status" value="1"/>
</dbReference>
<dbReference type="RefSeq" id="WP_419152935.1">
    <property type="nucleotide sequence ID" value="NZ_JAUSTR010000041.1"/>
</dbReference>
<dbReference type="InterPro" id="IPR027417">
    <property type="entry name" value="P-loop_NTPase"/>
</dbReference>
<protein>
    <submittedName>
        <fullName evidence="5">ABC-2 type transport system ATP-binding protein</fullName>
    </submittedName>
</protein>
<dbReference type="PROSITE" id="PS50893">
    <property type="entry name" value="ABC_TRANSPORTER_2"/>
    <property type="match status" value="1"/>
</dbReference>
<proteinExistence type="predicted"/>
<feature type="domain" description="ABC transporter" evidence="4">
    <location>
        <begin position="2"/>
        <end position="231"/>
    </location>
</feature>
<dbReference type="Gene3D" id="3.40.50.300">
    <property type="entry name" value="P-loop containing nucleotide triphosphate hydrolases"/>
    <property type="match status" value="1"/>
</dbReference>
<evidence type="ECO:0000256" key="3">
    <source>
        <dbReference type="ARBA" id="ARBA00022840"/>
    </source>
</evidence>